<keyword evidence="7 10" id="KW-0408">Iron</keyword>
<feature type="domain" description="Cytochrome c" evidence="11">
    <location>
        <begin position="45"/>
        <end position="148"/>
    </location>
</feature>
<accession>A0A211ZT65</accession>
<evidence type="ECO:0000313" key="12">
    <source>
        <dbReference type="EMBL" id="OWJ68460.1"/>
    </source>
</evidence>
<protein>
    <submittedName>
        <fullName evidence="12">Alcohol dehydrogenase</fullName>
    </submittedName>
</protein>
<keyword evidence="3 9" id="KW-0349">Heme</keyword>
<dbReference type="InterPro" id="IPR014353">
    <property type="entry name" value="Membr-bd_ADH_cyt_c"/>
</dbReference>
<evidence type="ECO:0000256" key="9">
    <source>
        <dbReference type="PIRSR" id="PIRSR000018-50"/>
    </source>
</evidence>
<dbReference type="SUPFAM" id="SSF46626">
    <property type="entry name" value="Cytochrome c"/>
    <property type="match status" value="3"/>
</dbReference>
<feature type="domain" description="Cytochrome c" evidence="11">
    <location>
        <begin position="338"/>
        <end position="424"/>
    </location>
</feature>
<dbReference type="GO" id="GO:0009055">
    <property type="term" value="F:electron transfer activity"/>
    <property type="evidence" value="ECO:0007669"/>
    <property type="project" value="InterPro"/>
</dbReference>
<feature type="binding site" description="covalent" evidence="9">
    <location>
        <position position="351"/>
    </location>
    <ligand>
        <name>heme c</name>
        <dbReference type="ChEBI" id="CHEBI:61717"/>
        <label>3</label>
    </ligand>
</feature>
<proteinExistence type="predicted"/>
<dbReference type="InterPro" id="IPR036909">
    <property type="entry name" value="Cyt_c-like_dom_sf"/>
</dbReference>
<name>A0A211ZT65_9PROT</name>
<dbReference type="PANTHER" id="PTHR35008">
    <property type="entry name" value="BLL4482 PROTEIN-RELATED"/>
    <property type="match status" value="1"/>
</dbReference>
<dbReference type="InterPro" id="IPR009056">
    <property type="entry name" value="Cyt_c-like_dom"/>
</dbReference>
<keyword evidence="2" id="KW-1003">Cell membrane</keyword>
<dbReference type="PIRSF" id="PIRSF000018">
    <property type="entry name" value="Mb_ADH_cyt_c"/>
    <property type="match status" value="1"/>
</dbReference>
<dbReference type="Proteomes" id="UP000196655">
    <property type="component" value="Unassembled WGS sequence"/>
</dbReference>
<reference evidence="13" key="1">
    <citation type="submission" date="2017-05" db="EMBL/GenBank/DDBJ databases">
        <authorList>
            <person name="Macchi M."/>
            <person name="Festa S."/>
            <person name="Coppotelli B.M."/>
            <person name="Morelli I.S."/>
        </authorList>
    </citation>
    <scope>NUCLEOTIDE SEQUENCE [LARGE SCALE GENOMIC DNA]</scope>
    <source>
        <strain evidence="13">I</strain>
    </source>
</reference>
<dbReference type="PANTHER" id="PTHR35008:SF8">
    <property type="entry name" value="ALCOHOL DEHYDROGENASE CYTOCHROME C SUBUNIT"/>
    <property type="match status" value="1"/>
</dbReference>
<evidence type="ECO:0000256" key="6">
    <source>
        <dbReference type="ARBA" id="ARBA00022737"/>
    </source>
</evidence>
<keyword evidence="13" id="KW-1185">Reference proteome</keyword>
<feature type="domain" description="Cytochrome c" evidence="11">
    <location>
        <begin position="190"/>
        <end position="297"/>
    </location>
</feature>
<dbReference type="InterPro" id="IPR051459">
    <property type="entry name" value="Cytochrome_c-type_DH"/>
</dbReference>
<evidence type="ECO:0000256" key="3">
    <source>
        <dbReference type="ARBA" id="ARBA00022617"/>
    </source>
</evidence>
<dbReference type="GO" id="GO:0016614">
    <property type="term" value="F:oxidoreductase activity, acting on CH-OH group of donors"/>
    <property type="evidence" value="ECO:0007669"/>
    <property type="project" value="InterPro"/>
</dbReference>
<keyword evidence="5" id="KW-0732">Signal</keyword>
<evidence type="ECO:0000256" key="5">
    <source>
        <dbReference type="ARBA" id="ARBA00022729"/>
    </source>
</evidence>
<keyword evidence="8" id="KW-0472">Membrane</keyword>
<dbReference type="STRING" id="1122125.GCA_000423185_03923"/>
<gene>
    <name evidence="12" type="ORF">BWR60_04645</name>
</gene>
<feature type="binding site" description="covalent" evidence="9">
    <location>
        <position position="59"/>
    </location>
    <ligand>
        <name>heme c</name>
        <dbReference type="ChEBI" id="CHEBI:61717"/>
        <label>1</label>
    </ligand>
</feature>
<evidence type="ECO:0000256" key="7">
    <source>
        <dbReference type="ARBA" id="ARBA00023004"/>
    </source>
</evidence>
<feature type="binding site" description="covalent" evidence="9">
    <location>
        <position position="62"/>
    </location>
    <ligand>
        <name>heme c</name>
        <dbReference type="ChEBI" id="CHEBI:61717"/>
        <label>1</label>
    </ligand>
</feature>
<evidence type="ECO:0000256" key="10">
    <source>
        <dbReference type="PIRSR" id="PIRSR000018-51"/>
    </source>
</evidence>
<evidence type="ECO:0000259" key="11">
    <source>
        <dbReference type="PROSITE" id="PS51007"/>
    </source>
</evidence>
<feature type="binding site" description="covalent" evidence="9">
    <location>
        <position position="354"/>
    </location>
    <ligand>
        <name>heme c</name>
        <dbReference type="ChEBI" id="CHEBI:61717"/>
        <label>3</label>
    </ligand>
</feature>
<feature type="binding site" description="axial binding residue" evidence="10">
    <location>
        <position position="209"/>
    </location>
    <ligand>
        <name>heme c</name>
        <dbReference type="ChEBI" id="CHEBI:61717"/>
        <label>2</label>
    </ligand>
    <ligandPart>
        <name>Fe</name>
        <dbReference type="ChEBI" id="CHEBI:18248"/>
    </ligandPart>
</feature>
<evidence type="ECO:0000256" key="2">
    <source>
        <dbReference type="ARBA" id="ARBA00022475"/>
    </source>
</evidence>
<keyword evidence="4 10" id="KW-0479">Metal-binding</keyword>
<evidence type="ECO:0000256" key="1">
    <source>
        <dbReference type="ARBA" id="ARBA00004236"/>
    </source>
</evidence>
<sequence length="452" mass="46703">MRAGRIVLGVGLLLAVGGAAGLAAYGWRPAIDPIDPPTAASFDPALMRQGAELASVGNCGTCHTAPGGRPFAGGLALPTPFGTIYTTNITPDPETGIGRWSEAAFQRAMREGVDRAGRNLYPAFPYDHFTLVTDADNKALYAFLMTRQPVPARAPDNDLPFPLNQRFVLAGWKLLFLREGPYAPDPAHDAAWNRGAYLAEGLAHCGACHTPRNLLGAEETGRRFAGGDAEGWHAVPIGSGSPAPVPWTADSLYQYLRDGWHGQHGTAQGPMGPVADSLAGIPEADVRAIAGYVASVMGQPDADARKRGDALVAATANPAGPGTRPQSAGSQTIAPAATAPDPGAAIYAATCAACHESGRPSPFGGLDLRLSSAISGDSPANLIRIIRQGVPAQAGARAPIMPGFAASLSDRQLAALSGYLRGRFADKPAWSGLDAAIRATRDSEVAASAASH</sequence>
<comment type="subcellular location">
    <subcellularLocation>
        <location evidence="1">Cell membrane</location>
    </subcellularLocation>
</comment>
<feature type="binding site" description="axial binding residue" evidence="10">
    <location>
        <position position="355"/>
    </location>
    <ligand>
        <name>heme c</name>
        <dbReference type="ChEBI" id="CHEBI:61717"/>
        <label>3</label>
    </ligand>
    <ligandPart>
        <name>Fe</name>
        <dbReference type="ChEBI" id="CHEBI:18248"/>
    </ligandPart>
</feature>
<evidence type="ECO:0000313" key="13">
    <source>
        <dbReference type="Proteomes" id="UP000196655"/>
    </source>
</evidence>
<dbReference type="Pfam" id="PF13442">
    <property type="entry name" value="Cytochrome_CBB3"/>
    <property type="match status" value="1"/>
</dbReference>
<dbReference type="GO" id="GO:0020037">
    <property type="term" value="F:heme binding"/>
    <property type="evidence" value="ECO:0007669"/>
    <property type="project" value="InterPro"/>
</dbReference>
<evidence type="ECO:0000256" key="8">
    <source>
        <dbReference type="ARBA" id="ARBA00023136"/>
    </source>
</evidence>
<feature type="binding site" description="axial binding residue" evidence="10">
    <location>
        <position position="63"/>
    </location>
    <ligand>
        <name>heme c</name>
        <dbReference type="ChEBI" id="CHEBI:61717"/>
        <label>1</label>
    </ligand>
    <ligandPart>
        <name>Fe</name>
        <dbReference type="ChEBI" id="CHEBI:18248"/>
    </ligandPart>
</feature>
<keyword evidence="6" id="KW-0677">Repeat</keyword>
<dbReference type="PROSITE" id="PS51007">
    <property type="entry name" value="CYTC"/>
    <property type="match status" value="3"/>
</dbReference>
<organism evidence="12 13">
    <name type="scientific">Inquilinus limosus</name>
    <dbReference type="NCBI Taxonomy" id="171674"/>
    <lineage>
        <taxon>Bacteria</taxon>
        <taxon>Pseudomonadati</taxon>
        <taxon>Pseudomonadota</taxon>
        <taxon>Alphaproteobacteria</taxon>
        <taxon>Rhodospirillales</taxon>
        <taxon>Rhodospirillaceae</taxon>
        <taxon>Inquilinus</taxon>
    </lineage>
</organism>
<comment type="cofactor">
    <cofactor evidence="9">
        <name>heme c</name>
        <dbReference type="ChEBI" id="CHEBI:61717"/>
    </cofactor>
    <text evidence="9">Binds 3 heme c groups covalently per subunit.</text>
</comment>
<dbReference type="GO" id="GO:0005506">
    <property type="term" value="F:iron ion binding"/>
    <property type="evidence" value="ECO:0007669"/>
    <property type="project" value="InterPro"/>
</dbReference>
<feature type="binding site" description="covalent" evidence="9">
    <location>
        <position position="205"/>
    </location>
    <ligand>
        <name>heme c</name>
        <dbReference type="ChEBI" id="CHEBI:61717"/>
        <label>2</label>
    </ligand>
</feature>
<dbReference type="GO" id="GO:0005886">
    <property type="term" value="C:plasma membrane"/>
    <property type="evidence" value="ECO:0007669"/>
    <property type="project" value="UniProtKB-SubCell"/>
</dbReference>
<dbReference type="Gene3D" id="1.10.760.10">
    <property type="entry name" value="Cytochrome c-like domain"/>
    <property type="match status" value="2"/>
</dbReference>
<dbReference type="AlphaFoldDB" id="A0A211ZT65"/>
<dbReference type="EMBL" id="NHON01000005">
    <property type="protein sequence ID" value="OWJ68460.1"/>
    <property type="molecule type" value="Genomic_DNA"/>
</dbReference>
<comment type="caution">
    <text evidence="12">The sequence shown here is derived from an EMBL/GenBank/DDBJ whole genome shotgun (WGS) entry which is preliminary data.</text>
</comment>
<feature type="binding site" description="covalent" evidence="9">
    <location>
        <position position="208"/>
    </location>
    <ligand>
        <name>heme c</name>
        <dbReference type="ChEBI" id="CHEBI:61717"/>
        <label>2</label>
    </ligand>
</feature>
<evidence type="ECO:0000256" key="4">
    <source>
        <dbReference type="ARBA" id="ARBA00022723"/>
    </source>
</evidence>